<dbReference type="GO" id="GO:0047480">
    <property type="term" value="F:UDP-N-acetylmuramoyl-tripeptide-D-alanyl-D-alanine ligase activity"/>
    <property type="evidence" value="ECO:0007669"/>
    <property type="project" value="UniProtKB-EC"/>
</dbReference>
<dbReference type="InterPro" id="IPR036615">
    <property type="entry name" value="Mur_ligase_C_dom_sf"/>
</dbReference>
<dbReference type="AlphaFoldDB" id="Q9PLG7"/>
<feature type="domain" description="Mur ligase central" evidence="14">
    <location>
        <begin position="111"/>
        <end position="293"/>
    </location>
</feature>
<dbReference type="InterPro" id="IPR000713">
    <property type="entry name" value="Mur_ligase_N"/>
</dbReference>
<keyword evidence="1" id="KW-0963">Cytoplasm</keyword>
<dbReference type="SUPFAM" id="SSF63418">
    <property type="entry name" value="MurE/MurF N-terminal domain"/>
    <property type="match status" value="1"/>
</dbReference>
<keyword evidence="2 15" id="KW-0436">Ligase</keyword>
<dbReference type="PANTHER" id="PTHR43024:SF1">
    <property type="entry name" value="UDP-N-ACETYLMURAMOYL-TRIPEPTIDE--D-ALANYL-D-ALANINE LIGASE"/>
    <property type="match status" value="1"/>
</dbReference>
<name>Q9PLG7_CHLMU</name>
<gene>
    <name evidence="15" type="ordered locus">TC_0137</name>
</gene>
<dbReference type="GO" id="GO:0009252">
    <property type="term" value="P:peptidoglycan biosynthetic process"/>
    <property type="evidence" value="ECO:0007669"/>
    <property type="project" value="UniProtKB-UniPathway"/>
</dbReference>
<evidence type="ECO:0000256" key="5">
    <source>
        <dbReference type="ARBA" id="ARBA00022840"/>
    </source>
</evidence>
<evidence type="ECO:0000256" key="2">
    <source>
        <dbReference type="ARBA" id="ARBA00022598"/>
    </source>
</evidence>
<evidence type="ECO:0000256" key="4">
    <source>
        <dbReference type="ARBA" id="ARBA00022741"/>
    </source>
</evidence>
<keyword evidence="7 11" id="KW-0133">Cell shape</keyword>
<feature type="domain" description="Mur ligase C-terminal" evidence="13">
    <location>
        <begin position="316"/>
        <end position="438"/>
    </location>
</feature>
<dbReference type="EC" id="6.3.2.10" evidence="11"/>
<dbReference type="GO" id="GO:0005737">
    <property type="term" value="C:cytoplasm"/>
    <property type="evidence" value="ECO:0007669"/>
    <property type="project" value="UniProtKB-SubCell"/>
</dbReference>
<dbReference type="SUPFAM" id="SSF53623">
    <property type="entry name" value="MurD-like peptide ligases, catalytic domain"/>
    <property type="match status" value="1"/>
</dbReference>
<dbReference type="eggNOG" id="COG0770">
    <property type="taxonomic scope" value="Bacteria"/>
</dbReference>
<keyword evidence="5" id="KW-0067">ATP-binding</keyword>
<comment type="function">
    <text evidence="11">Involved in cell wall formation. Catalyzes the final step in the synthesis of UDP-N-acetylmuramoyl-pentapeptide, the precursor of murein.</text>
</comment>
<dbReference type="GO" id="GO:0008766">
    <property type="term" value="F:UDP-N-acetylmuramoylalanyl-D-glutamyl-2,6-diaminopimelate-D-alanyl-D-alanine ligase activity"/>
    <property type="evidence" value="ECO:0007669"/>
    <property type="project" value="RHEA"/>
</dbReference>
<dbReference type="UniPathway" id="UPA00219"/>
<dbReference type="Pfam" id="PF02875">
    <property type="entry name" value="Mur_ligase_C"/>
    <property type="match status" value="1"/>
</dbReference>
<comment type="catalytic activity">
    <reaction evidence="11">
        <text>D-alanyl-D-alanine + UDP-N-acetyl-alpha-D-muramoyl-L-alanyl-gamma-D-glutamyl-meso-2,6-diaminopimelate + ATP = UDP-N-acetyl-alpha-D-muramoyl-L-alanyl-gamma-D-glutamyl-meso-2,6-diaminopimeloyl-D-alanyl-D-alanine + ADP + phosphate + H(+)</text>
        <dbReference type="Rhea" id="RHEA:28374"/>
        <dbReference type="ChEBI" id="CHEBI:15378"/>
        <dbReference type="ChEBI" id="CHEBI:30616"/>
        <dbReference type="ChEBI" id="CHEBI:43474"/>
        <dbReference type="ChEBI" id="CHEBI:57822"/>
        <dbReference type="ChEBI" id="CHEBI:61386"/>
        <dbReference type="ChEBI" id="CHEBI:83905"/>
        <dbReference type="ChEBI" id="CHEBI:456216"/>
        <dbReference type="EC" id="6.3.2.10"/>
    </reaction>
</comment>
<dbReference type="KEGG" id="cmu:TC_0137"/>
<dbReference type="InterPro" id="IPR051046">
    <property type="entry name" value="MurCDEF_CellWall_CoF430Synth"/>
</dbReference>
<evidence type="ECO:0000256" key="10">
    <source>
        <dbReference type="ARBA" id="ARBA00023316"/>
    </source>
</evidence>
<dbReference type="NCBIfam" id="TIGR01143">
    <property type="entry name" value="murF"/>
    <property type="match status" value="1"/>
</dbReference>
<sequence length="452" mass="49525">MVMRPILLKEWSSLLLDIDIPCSGKKVTGVAIDSRLVLPGDVFFALPGNRTTGHLFLKQAAQSGAVAAVVASDYRGPDYGLQLLHVADPREALRAAGRTQGALFHGEVIGITGSVGKTTTKSFTQQLLSPFYKVFASPKSYNSQLTLPLSILTADGDEDFLVLEMGVSEPNNMKDLLDVIEPSIGVITHIDVQHAMNFVDKGAQGIAEEKSLLLERCGIHLLPRDSSWFNFFMKKNAAADQFSFSMNNETADFYYRAIHSEGVLISAPDGDIELPVVFPYTPAYMNFIIAVALAWLTNVPMDRLEQASQSLFLPSMRFEQQEHNGIRIINDAYNASPDAMLAALDAVPIPSEGGKTVFILGHMAELGRYSDECHIAVARKAVTKAHVVFFVGEKWSPVREVVSDANCQIEFYGSVSEIMHVVKSLVRRGDVVLLKGSRSLELETLLPCFSIS</sequence>
<dbReference type="Gene3D" id="3.40.1190.10">
    <property type="entry name" value="Mur-like, catalytic domain"/>
    <property type="match status" value="1"/>
</dbReference>
<evidence type="ECO:0000256" key="9">
    <source>
        <dbReference type="ARBA" id="ARBA00023306"/>
    </source>
</evidence>
<evidence type="ECO:0000256" key="6">
    <source>
        <dbReference type="ARBA" id="ARBA00022842"/>
    </source>
</evidence>
<evidence type="ECO:0000256" key="1">
    <source>
        <dbReference type="ARBA" id="ARBA00022490"/>
    </source>
</evidence>
<dbReference type="Pfam" id="PF01225">
    <property type="entry name" value="Mur_ligase"/>
    <property type="match status" value="1"/>
</dbReference>
<dbReference type="GO" id="GO:0051301">
    <property type="term" value="P:cell division"/>
    <property type="evidence" value="ECO:0007669"/>
    <property type="project" value="UniProtKB-KW"/>
</dbReference>
<feature type="domain" description="Mur ligase N-terminal catalytic" evidence="12">
    <location>
        <begin position="26"/>
        <end position="72"/>
    </location>
</feature>
<evidence type="ECO:0000256" key="8">
    <source>
        <dbReference type="ARBA" id="ARBA00022984"/>
    </source>
</evidence>
<evidence type="ECO:0000256" key="7">
    <source>
        <dbReference type="ARBA" id="ARBA00022960"/>
    </source>
</evidence>
<dbReference type="EMBL" id="AE002160">
    <property type="protein sequence ID" value="AAF39015.1"/>
    <property type="molecule type" value="Genomic_DNA"/>
</dbReference>
<keyword evidence="4" id="KW-0547">Nucleotide-binding</keyword>
<keyword evidence="16" id="KW-1185">Reference proteome</keyword>
<keyword evidence="9 11" id="KW-0131">Cell cycle</keyword>
<dbReference type="PANTHER" id="PTHR43024">
    <property type="entry name" value="UDP-N-ACETYLMURAMOYL-TRIPEPTIDE--D-ALANYL-D-ALANINE LIGASE"/>
    <property type="match status" value="1"/>
</dbReference>
<reference evidence="15 16" key="1">
    <citation type="journal article" date="2000" name="Nucleic Acids Res.">
        <title>Genome sequences of Chlamydia trachomatis MoPn and Chlamydia pneumoniae AR39.</title>
        <authorList>
            <person name="Read T.D."/>
            <person name="Brunham R.C."/>
            <person name="Shen C."/>
            <person name="Gill S.R."/>
            <person name="Heidelberg J.F."/>
            <person name="White O."/>
            <person name="Hickey E.K."/>
            <person name="Peterson J.D."/>
            <person name="Utterback T.R."/>
            <person name="Berry K.J."/>
            <person name="Bass S."/>
            <person name="Linher K.D."/>
            <person name="Weidman J.F."/>
            <person name="Khouri H.M."/>
            <person name="Craven B."/>
            <person name="Bowman C."/>
            <person name="Dodson R.J."/>
            <person name="Gwinn M.L."/>
            <person name="Nelson W.C."/>
            <person name="DeBoy R.T."/>
            <person name="Kolonay J.F."/>
            <person name="McClarty G."/>
            <person name="Salzberg S.L."/>
            <person name="Eisen J.A."/>
            <person name="Fraser C.M."/>
        </authorList>
    </citation>
    <scope>NUCLEOTIDE SEQUENCE [LARGE SCALE GENOMIC DNA]</scope>
    <source>
        <strain evidence="16">MoPn / Nigg</strain>
    </source>
</reference>
<evidence type="ECO:0000259" key="13">
    <source>
        <dbReference type="Pfam" id="PF02875"/>
    </source>
</evidence>
<dbReference type="InterPro" id="IPR013221">
    <property type="entry name" value="Mur_ligase_cen"/>
</dbReference>
<proteinExistence type="predicted"/>
<evidence type="ECO:0000256" key="11">
    <source>
        <dbReference type="RuleBase" id="RU004136"/>
    </source>
</evidence>
<dbReference type="InterPro" id="IPR035911">
    <property type="entry name" value="MurE/MurF_N"/>
</dbReference>
<protein>
    <recommendedName>
        <fullName evidence="11">UDP-N-acetylmuramoyl-tripeptide--D-alanyl-D-alanine ligase</fullName>
        <ecNumber evidence="11">6.3.2.10</ecNumber>
    </recommendedName>
</protein>
<evidence type="ECO:0000313" key="15">
    <source>
        <dbReference type="EMBL" id="AAF39015.1"/>
    </source>
</evidence>
<dbReference type="InterPro" id="IPR036565">
    <property type="entry name" value="Mur-like_cat_sf"/>
</dbReference>
<evidence type="ECO:0000259" key="14">
    <source>
        <dbReference type="Pfam" id="PF08245"/>
    </source>
</evidence>
<comment type="pathway">
    <text evidence="11">Cell wall biogenesis; peptidoglycan biosynthesis.</text>
</comment>
<dbReference type="GO" id="GO:0008360">
    <property type="term" value="P:regulation of cell shape"/>
    <property type="evidence" value="ECO:0007669"/>
    <property type="project" value="UniProtKB-KW"/>
</dbReference>
<keyword evidence="10 11" id="KW-0961">Cell wall biogenesis/degradation</keyword>
<dbReference type="InterPro" id="IPR004101">
    <property type="entry name" value="Mur_ligase_C"/>
</dbReference>
<organism evidence="15 16">
    <name type="scientific">Chlamydia muridarum (strain MoPn / Nigg)</name>
    <dbReference type="NCBI Taxonomy" id="243161"/>
    <lineage>
        <taxon>Bacteria</taxon>
        <taxon>Pseudomonadati</taxon>
        <taxon>Chlamydiota</taxon>
        <taxon>Chlamydiia</taxon>
        <taxon>Chlamydiales</taxon>
        <taxon>Chlamydiaceae</taxon>
        <taxon>Chlamydia/Chlamydophila group</taxon>
        <taxon>Chlamydia</taxon>
    </lineage>
</organism>
<evidence type="ECO:0000313" key="16">
    <source>
        <dbReference type="Proteomes" id="UP000000800"/>
    </source>
</evidence>
<dbReference type="Gene3D" id="3.40.1390.10">
    <property type="entry name" value="MurE/MurF, N-terminal domain"/>
    <property type="match status" value="1"/>
</dbReference>
<dbReference type="Gene3D" id="3.90.190.20">
    <property type="entry name" value="Mur ligase, C-terminal domain"/>
    <property type="match status" value="1"/>
</dbReference>
<dbReference type="Pfam" id="PF08245">
    <property type="entry name" value="Mur_ligase_M"/>
    <property type="match status" value="1"/>
</dbReference>
<keyword evidence="3 11" id="KW-0132">Cell division</keyword>
<keyword evidence="6" id="KW-0460">Magnesium</keyword>
<accession>Q9PLG7</accession>
<dbReference type="SUPFAM" id="SSF53244">
    <property type="entry name" value="MurD-like peptide ligases, peptide-binding domain"/>
    <property type="match status" value="1"/>
</dbReference>
<dbReference type="Proteomes" id="UP000000800">
    <property type="component" value="Chromosome"/>
</dbReference>
<evidence type="ECO:0000256" key="3">
    <source>
        <dbReference type="ARBA" id="ARBA00022618"/>
    </source>
</evidence>
<keyword evidence="8 11" id="KW-0573">Peptidoglycan synthesis</keyword>
<dbReference type="PIR" id="D81736">
    <property type="entry name" value="D81736"/>
</dbReference>
<dbReference type="HOGENOM" id="CLU_031507_1_2_0"/>
<dbReference type="GO" id="GO:0071555">
    <property type="term" value="P:cell wall organization"/>
    <property type="evidence" value="ECO:0007669"/>
    <property type="project" value="UniProtKB-KW"/>
</dbReference>
<evidence type="ECO:0000259" key="12">
    <source>
        <dbReference type="Pfam" id="PF01225"/>
    </source>
</evidence>
<dbReference type="InterPro" id="IPR005863">
    <property type="entry name" value="UDP-N-AcMur_synth"/>
</dbReference>
<dbReference type="GO" id="GO:0005524">
    <property type="term" value="F:ATP binding"/>
    <property type="evidence" value="ECO:0007669"/>
    <property type="project" value="UniProtKB-KW"/>
</dbReference>
<comment type="subcellular location">
    <subcellularLocation>
        <location evidence="11">Cytoplasm</location>
    </subcellularLocation>
</comment>